<dbReference type="PANTHER" id="PTHR48079">
    <property type="entry name" value="PROTEIN YEEZ"/>
    <property type="match status" value="1"/>
</dbReference>
<organism evidence="2 3">
    <name type="scientific">Microbacterium testaceum (strain StLB037)</name>
    <dbReference type="NCBI Taxonomy" id="979556"/>
    <lineage>
        <taxon>Bacteria</taxon>
        <taxon>Bacillati</taxon>
        <taxon>Actinomycetota</taxon>
        <taxon>Actinomycetes</taxon>
        <taxon>Micrococcales</taxon>
        <taxon>Microbacteriaceae</taxon>
        <taxon>Microbacterium</taxon>
    </lineage>
</organism>
<evidence type="ECO:0000259" key="1">
    <source>
        <dbReference type="Pfam" id="PF01370"/>
    </source>
</evidence>
<sequence>MRIFVAGASGVLGRAFLAEASAVGHDVVGMTRTDRGADAIRALGATPVVADAFDAAMLTRAVGEARPDAIVDLLTDLAGGDSASNARLRTIGTRNLVDAARAAGVDSVVAESISWVYPSHPDIATEDTPLDIDAAEPRRTTIQAIQTLEETVRQIPRSVVLRFGQLYGDGTWFSPAGRFGQAARDGVLPATETVASFIHVCDAARAALLALDGPAGTWNIVDDEPATGIEWAPVFARAVGAPAPEARESGDIGRPVSNARARAWGLDLRYPTWRDGFGR</sequence>
<reference key="2">
    <citation type="submission" date="2011-02" db="EMBL/GenBank/DDBJ databases">
        <title>Genome sequence of Microbacterium testaceum StLB037.</title>
        <authorList>
            <person name="Morohoshi T."/>
            <person name="Wang W.Z."/>
            <person name="Someya N."/>
            <person name="Ikeda T."/>
        </authorList>
    </citation>
    <scope>NUCLEOTIDE SEQUENCE</scope>
    <source>
        <strain>StLB037</strain>
    </source>
</reference>
<evidence type="ECO:0000313" key="2">
    <source>
        <dbReference type="EMBL" id="BAJ73181.1"/>
    </source>
</evidence>
<accession>E8N8X2</accession>
<dbReference type="RefSeq" id="WP_013583308.1">
    <property type="nucleotide sequence ID" value="NC_015125.1"/>
</dbReference>
<dbReference type="InterPro" id="IPR051783">
    <property type="entry name" value="NAD(P)-dependent_oxidoreduct"/>
</dbReference>
<dbReference type="STRING" id="979556.MTES_0217"/>
<gene>
    <name evidence="2" type="ordered locus">MTES_0217</name>
</gene>
<proteinExistence type="predicted"/>
<name>E8N8X2_MICTS</name>
<dbReference type="SUPFAM" id="SSF51735">
    <property type="entry name" value="NAD(P)-binding Rossmann-fold domains"/>
    <property type="match status" value="1"/>
</dbReference>
<dbReference type="AlphaFoldDB" id="E8N8X2"/>
<dbReference type="GO" id="GO:0005737">
    <property type="term" value="C:cytoplasm"/>
    <property type="evidence" value="ECO:0007669"/>
    <property type="project" value="TreeGrafter"/>
</dbReference>
<dbReference type="InterPro" id="IPR036291">
    <property type="entry name" value="NAD(P)-bd_dom_sf"/>
</dbReference>
<dbReference type="OrthoDB" id="9787292at2"/>
<dbReference type="Pfam" id="PF01370">
    <property type="entry name" value="Epimerase"/>
    <property type="match status" value="1"/>
</dbReference>
<dbReference type="HOGENOM" id="CLU_007383_12_4_11"/>
<feature type="domain" description="NAD-dependent epimerase/dehydratase" evidence="1">
    <location>
        <begin position="3"/>
        <end position="214"/>
    </location>
</feature>
<dbReference type="GO" id="GO:0004029">
    <property type="term" value="F:aldehyde dehydrogenase (NAD+) activity"/>
    <property type="evidence" value="ECO:0007669"/>
    <property type="project" value="TreeGrafter"/>
</dbReference>
<dbReference type="InterPro" id="IPR001509">
    <property type="entry name" value="Epimerase_deHydtase"/>
</dbReference>
<dbReference type="KEGG" id="mts:MTES_0217"/>
<reference evidence="2 3" key="1">
    <citation type="journal article" date="2011" name="J. Bacteriol.">
        <title>Genome sequence of Microbacterium testaceum StLB037, an N-acylhomoserine lactone-degrading bacterium isolated from potato leaves.</title>
        <authorList>
            <person name="Morohoshi T."/>
            <person name="Wang W.-Z."/>
            <person name="Someya N."/>
            <person name="Ikeda T."/>
        </authorList>
    </citation>
    <scope>NUCLEOTIDE SEQUENCE [LARGE SCALE GENOMIC DNA]</scope>
    <source>
        <strain evidence="2 3">StLB037</strain>
    </source>
</reference>
<protein>
    <submittedName>
        <fullName evidence="2">Nucleoside-diphosphate-sugar epimerase</fullName>
    </submittedName>
</protein>
<dbReference type="PANTHER" id="PTHR48079:SF6">
    <property type="entry name" value="NAD(P)-BINDING DOMAIN-CONTAINING PROTEIN-RELATED"/>
    <property type="match status" value="1"/>
</dbReference>
<dbReference type="Gene3D" id="3.40.50.720">
    <property type="entry name" value="NAD(P)-binding Rossmann-like Domain"/>
    <property type="match status" value="1"/>
</dbReference>
<dbReference type="EMBL" id="AP012052">
    <property type="protein sequence ID" value="BAJ73181.1"/>
    <property type="molecule type" value="Genomic_DNA"/>
</dbReference>
<evidence type="ECO:0000313" key="3">
    <source>
        <dbReference type="Proteomes" id="UP000008975"/>
    </source>
</evidence>
<dbReference type="eggNOG" id="COG0451">
    <property type="taxonomic scope" value="Bacteria"/>
</dbReference>
<dbReference type="Proteomes" id="UP000008975">
    <property type="component" value="Chromosome"/>
</dbReference>